<protein>
    <submittedName>
        <fullName evidence="1">Uncharacterized protein</fullName>
    </submittedName>
</protein>
<gene>
    <name evidence="1" type="ORF">BHQ17_13115</name>
</gene>
<dbReference type="Gene3D" id="3.40.50.2000">
    <property type="entry name" value="Glycogen Phosphorylase B"/>
    <property type="match status" value="1"/>
</dbReference>
<organism evidence="1 2">
    <name type="scientific">Mycolicibacterium holsaticum</name>
    <dbReference type="NCBI Taxonomy" id="152142"/>
    <lineage>
        <taxon>Bacteria</taxon>
        <taxon>Bacillati</taxon>
        <taxon>Actinomycetota</taxon>
        <taxon>Actinomycetes</taxon>
        <taxon>Mycobacteriales</taxon>
        <taxon>Mycobacteriaceae</taxon>
        <taxon>Mycolicibacterium</taxon>
    </lineage>
</organism>
<name>A0A1E3RUF0_9MYCO</name>
<dbReference type="SUPFAM" id="SSF53756">
    <property type="entry name" value="UDP-Glycosyltransferase/glycogen phosphorylase"/>
    <property type="match status" value="1"/>
</dbReference>
<evidence type="ECO:0000313" key="2">
    <source>
        <dbReference type="Proteomes" id="UP000094243"/>
    </source>
</evidence>
<evidence type="ECO:0000313" key="1">
    <source>
        <dbReference type="EMBL" id="ODQ93484.1"/>
    </source>
</evidence>
<dbReference type="EMBL" id="MIGZ01000067">
    <property type="protein sequence ID" value="ODQ93484.1"/>
    <property type="molecule type" value="Genomic_DNA"/>
</dbReference>
<sequence>MGADQPVWAKQVERLKVGAYQRFSKMTTESLSAKLRAVLAPEYVAQAREVATRLTKPAVSVSTAADLLEAAARDGRATR</sequence>
<comment type="caution">
    <text evidence="1">The sequence shown here is derived from an EMBL/GenBank/DDBJ whole genome shotgun (WGS) entry which is preliminary data.</text>
</comment>
<dbReference type="Proteomes" id="UP000094243">
    <property type="component" value="Unassembled WGS sequence"/>
</dbReference>
<dbReference type="AlphaFoldDB" id="A0A1E3RUF0"/>
<keyword evidence="2" id="KW-1185">Reference proteome</keyword>
<reference evidence="2" key="1">
    <citation type="submission" date="2016-09" db="EMBL/GenBank/DDBJ databases">
        <authorList>
            <person name="Greninger A.L."/>
            <person name="Jerome K.R."/>
            <person name="Mcnair B."/>
            <person name="Wallis C."/>
            <person name="Fang F."/>
        </authorList>
    </citation>
    <scope>NUCLEOTIDE SEQUENCE [LARGE SCALE GENOMIC DNA]</scope>
    <source>
        <strain evidence="2">M7</strain>
    </source>
</reference>
<accession>A0A1E3RUF0</accession>
<proteinExistence type="predicted"/>